<protein>
    <recommendedName>
        <fullName evidence="2">Glucokinase</fullName>
    </recommendedName>
</protein>
<gene>
    <name evidence="1" type="ORF">METZ01_LOCUS265189</name>
</gene>
<dbReference type="InterPro" id="IPR043129">
    <property type="entry name" value="ATPase_NBD"/>
</dbReference>
<dbReference type="InterPro" id="IPR049874">
    <property type="entry name" value="ROK_cs"/>
</dbReference>
<dbReference type="PANTHER" id="PTHR18964">
    <property type="entry name" value="ROK (REPRESSOR, ORF, KINASE) FAMILY"/>
    <property type="match status" value="1"/>
</dbReference>
<organism evidence="1">
    <name type="scientific">marine metagenome</name>
    <dbReference type="NCBI Taxonomy" id="408172"/>
    <lineage>
        <taxon>unclassified sequences</taxon>
        <taxon>metagenomes</taxon>
        <taxon>ecological metagenomes</taxon>
    </lineage>
</organism>
<reference evidence="1" key="1">
    <citation type="submission" date="2018-05" db="EMBL/GenBank/DDBJ databases">
        <authorList>
            <person name="Lanie J.A."/>
            <person name="Ng W.-L."/>
            <person name="Kazmierczak K.M."/>
            <person name="Andrzejewski T.M."/>
            <person name="Davidsen T.M."/>
            <person name="Wayne K.J."/>
            <person name="Tettelin H."/>
            <person name="Glass J.I."/>
            <person name="Rusch D."/>
            <person name="Podicherti R."/>
            <person name="Tsui H.-C.T."/>
            <person name="Winkler M.E."/>
        </authorList>
    </citation>
    <scope>NUCLEOTIDE SEQUENCE</scope>
</reference>
<dbReference type="Pfam" id="PF00480">
    <property type="entry name" value="ROK"/>
    <property type="match status" value="1"/>
</dbReference>
<dbReference type="InterPro" id="IPR000600">
    <property type="entry name" value="ROK"/>
</dbReference>
<dbReference type="EMBL" id="UINC01074791">
    <property type="protein sequence ID" value="SVC12335.1"/>
    <property type="molecule type" value="Genomic_DNA"/>
</dbReference>
<dbReference type="PROSITE" id="PS01125">
    <property type="entry name" value="ROK"/>
    <property type="match status" value="1"/>
</dbReference>
<evidence type="ECO:0008006" key="2">
    <source>
        <dbReference type="Google" id="ProtNLM"/>
    </source>
</evidence>
<dbReference type="PANTHER" id="PTHR18964:SF149">
    <property type="entry name" value="BIFUNCTIONAL UDP-N-ACETYLGLUCOSAMINE 2-EPIMERASE_N-ACETYLMANNOSAMINE KINASE"/>
    <property type="match status" value="1"/>
</dbReference>
<proteinExistence type="predicted"/>
<dbReference type="SUPFAM" id="SSF53067">
    <property type="entry name" value="Actin-like ATPase domain"/>
    <property type="match status" value="1"/>
</dbReference>
<evidence type="ECO:0000313" key="1">
    <source>
        <dbReference type="EMBL" id="SVC12335.1"/>
    </source>
</evidence>
<dbReference type="Gene3D" id="3.30.420.40">
    <property type="match status" value="2"/>
</dbReference>
<name>A0A382JKX1_9ZZZZ</name>
<sequence length="265" mass="26898">MVEELRVEETVEAVGLGIAGLADRAGTLCYSPNLPDLLGFPIGPELEDAIGVPVTVGNDATTATLGEARLGAGRGSDHFGLVTLGTGIGTGFVLDGRLVEGAHGFAGEAGHMVVDANGPAHITGHRGPWEYFASGSALGRMGRMAAGEGRFGRGLVLAGAADEVTGQHVAEALDEGDSDAASIFDGFCREVARGVASLVLVLDLERIVIGGGLADIGEPLRSGVDHHLGDQLPGAEHRPAIEVRLAELGDDAGALGVALMAAERT</sequence>
<accession>A0A382JKX1</accession>
<dbReference type="AlphaFoldDB" id="A0A382JKX1"/>